<reference evidence="2 3" key="1">
    <citation type="journal article" date="2013" name="Genome Announc.">
        <title>Genome Sequence of an Epidemic Isolate of Mycobacterium abscessus subsp. bolletii from Rio de Janeiro, Brazil.</title>
        <authorList>
            <person name="Davidson R.M."/>
            <person name="Reynolds P.R."/>
            <person name="Farias-Hesson E."/>
            <person name="Duarte R.S."/>
            <person name="Jackson M."/>
            <person name="Strong M."/>
        </authorList>
    </citation>
    <scope>NUCLEOTIDE SEQUENCE [LARGE SCALE GENOMIC DNA]</scope>
    <source>
        <strain evidence="2 3">CRM-0020</strain>
    </source>
</reference>
<organism evidence="2 3">
    <name type="scientific">Mycobacteroides abscessus subsp. bolletii CRM-0020</name>
    <dbReference type="NCBI Taxonomy" id="1306401"/>
    <lineage>
        <taxon>Bacteria</taxon>
        <taxon>Bacillati</taxon>
        <taxon>Actinomycetota</taxon>
        <taxon>Actinomycetes</taxon>
        <taxon>Mycobacteriales</taxon>
        <taxon>Mycobacteriaceae</taxon>
        <taxon>Mycobacteroides</taxon>
        <taxon>Mycobacteroides abscessus</taxon>
    </lineage>
</organism>
<evidence type="ECO:0000313" key="3">
    <source>
        <dbReference type="Proteomes" id="UP000014969"/>
    </source>
</evidence>
<feature type="transmembrane region" description="Helical" evidence="1">
    <location>
        <begin position="35"/>
        <end position="57"/>
    </location>
</feature>
<proteinExistence type="predicted"/>
<evidence type="ECO:0000256" key="1">
    <source>
        <dbReference type="SAM" id="Phobius"/>
    </source>
</evidence>
<keyword evidence="1" id="KW-0472">Membrane</keyword>
<keyword evidence="1" id="KW-0812">Transmembrane</keyword>
<protein>
    <submittedName>
        <fullName evidence="2">Membrane protein</fullName>
    </submittedName>
</protein>
<feature type="transmembrane region" description="Helical" evidence="1">
    <location>
        <begin position="12"/>
        <end position="29"/>
    </location>
</feature>
<dbReference type="AlphaFoldDB" id="A0A829HV23"/>
<sequence length="77" mass="8665">MRSLLKRMWADIWILNTILFTSCTILFIGRVADKAWLWATLAGATIAVLVWQGVLGWRSSAKRGETSRRAEDSPEAT</sequence>
<evidence type="ECO:0000313" key="2">
    <source>
        <dbReference type="EMBL" id="EPQ23351.1"/>
    </source>
</evidence>
<keyword evidence="1" id="KW-1133">Transmembrane helix</keyword>
<dbReference type="PROSITE" id="PS51257">
    <property type="entry name" value="PROKAR_LIPOPROTEIN"/>
    <property type="match status" value="1"/>
</dbReference>
<name>A0A829HV23_9MYCO</name>
<comment type="caution">
    <text evidence="2">The sequence shown here is derived from an EMBL/GenBank/DDBJ whole genome shotgun (WGS) entry which is preliminary data.</text>
</comment>
<gene>
    <name evidence="2" type="ORF">J108_11495</name>
</gene>
<accession>A0A829HV23</accession>
<dbReference type="Proteomes" id="UP000014969">
    <property type="component" value="Unassembled WGS sequence"/>
</dbReference>
<dbReference type="EMBL" id="ATFQ01000021">
    <property type="protein sequence ID" value="EPQ23351.1"/>
    <property type="molecule type" value="Genomic_DNA"/>
</dbReference>